<gene>
    <name evidence="1" type="ORF">ACFP7A_04670</name>
</gene>
<name>A0ABW1WCC1_9BACL</name>
<dbReference type="EMBL" id="JBHSTQ010000003">
    <property type="protein sequence ID" value="MFC6385888.1"/>
    <property type="molecule type" value="Genomic_DNA"/>
</dbReference>
<protein>
    <submittedName>
        <fullName evidence="1">AroM family protein</fullName>
    </submittedName>
</protein>
<sequence length="225" mass="25243">MASLGVLTIGQAPRTDVQPIIEAHLTKNTDLIQKGALDGLSKERIKELAPSNALHSDYILTSRLKNGDHVAMDRRKLQPLVQKRINDFEQENVNHILLLCTGVFPQLTTKTAQIIEPDHVLPQVIKLMLGNKRLGVIVPLAEQVANIDHKFSDVDLDPLLTHASPYEKNKDDFIKAAMVLKDQVDLIVMDCMGYNEEMRSWVAHYTHLPVLLSNALMAKIISEFI</sequence>
<dbReference type="NCBIfam" id="NF007788">
    <property type="entry name" value="PRK10481.1"/>
    <property type="match status" value="1"/>
</dbReference>
<dbReference type="InterPro" id="IPR010843">
    <property type="entry name" value="Uncharacterised_AroM"/>
</dbReference>
<dbReference type="Pfam" id="PF07302">
    <property type="entry name" value="AroM"/>
    <property type="match status" value="1"/>
</dbReference>
<accession>A0ABW1WCC1</accession>
<proteinExistence type="predicted"/>
<comment type="caution">
    <text evidence="1">The sequence shown here is derived from an EMBL/GenBank/DDBJ whole genome shotgun (WGS) entry which is preliminary data.</text>
</comment>
<reference evidence="2" key="1">
    <citation type="journal article" date="2019" name="Int. J. Syst. Evol. Microbiol.">
        <title>The Global Catalogue of Microorganisms (GCM) 10K type strain sequencing project: providing services to taxonomists for standard genome sequencing and annotation.</title>
        <authorList>
            <consortium name="The Broad Institute Genomics Platform"/>
            <consortium name="The Broad Institute Genome Sequencing Center for Infectious Disease"/>
            <person name="Wu L."/>
            <person name="Ma J."/>
        </authorList>
    </citation>
    <scope>NUCLEOTIDE SEQUENCE [LARGE SCALE GENOMIC DNA]</scope>
    <source>
        <strain evidence="2">CCUG 42001</strain>
    </source>
</reference>
<evidence type="ECO:0000313" key="1">
    <source>
        <dbReference type="EMBL" id="MFC6385888.1"/>
    </source>
</evidence>
<evidence type="ECO:0000313" key="2">
    <source>
        <dbReference type="Proteomes" id="UP001596267"/>
    </source>
</evidence>
<dbReference type="Proteomes" id="UP001596267">
    <property type="component" value="Unassembled WGS sequence"/>
</dbReference>
<organism evidence="1 2">
    <name type="scientific">Sporolactobacillus kofuensis</name>
    <dbReference type="NCBI Taxonomy" id="269672"/>
    <lineage>
        <taxon>Bacteria</taxon>
        <taxon>Bacillati</taxon>
        <taxon>Bacillota</taxon>
        <taxon>Bacilli</taxon>
        <taxon>Bacillales</taxon>
        <taxon>Sporolactobacillaceae</taxon>
        <taxon>Sporolactobacillus</taxon>
    </lineage>
</organism>
<dbReference type="RefSeq" id="WP_253052457.1">
    <property type="nucleotide sequence ID" value="NZ_JAMXWN010000002.1"/>
</dbReference>
<keyword evidence="2" id="KW-1185">Reference proteome</keyword>